<keyword evidence="2" id="KW-1185">Reference proteome</keyword>
<accession>A0A1H9IJ00</accession>
<proteinExistence type="predicted"/>
<protein>
    <recommendedName>
        <fullName evidence="3">Lipoprotein</fullName>
    </recommendedName>
</protein>
<name>A0A1H9IJ00_9ACTN</name>
<reference evidence="1 2" key="1">
    <citation type="submission" date="2016-10" db="EMBL/GenBank/DDBJ databases">
        <authorList>
            <person name="de Groot N.N."/>
        </authorList>
    </citation>
    <scope>NUCLEOTIDE SEQUENCE [LARGE SCALE GENOMIC DNA]</scope>
    <source>
        <strain evidence="1 2">CGMCC 4.3519</strain>
    </source>
</reference>
<dbReference type="Proteomes" id="UP000199055">
    <property type="component" value="Unassembled WGS sequence"/>
</dbReference>
<evidence type="ECO:0000313" key="1">
    <source>
        <dbReference type="EMBL" id="SEQ74528.1"/>
    </source>
</evidence>
<evidence type="ECO:0008006" key="3">
    <source>
        <dbReference type="Google" id="ProtNLM"/>
    </source>
</evidence>
<dbReference type="PROSITE" id="PS51257">
    <property type="entry name" value="PROKAR_LIPOPROTEIN"/>
    <property type="match status" value="1"/>
</dbReference>
<dbReference type="EMBL" id="FOET01000014">
    <property type="protein sequence ID" value="SEQ74528.1"/>
    <property type="molecule type" value="Genomic_DNA"/>
</dbReference>
<dbReference type="AlphaFoldDB" id="A0A1H9IJ00"/>
<evidence type="ECO:0000313" key="2">
    <source>
        <dbReference type="Proteomes" id="UP000199055"/>
    </source>
</evidence>
<sequence>MSGRSGVRRRGAAADGFRMRLVAVVVASVSAAGCGVLDVPVEERWEARAGFPGCGGVALEQGEDLRERAVGEIACLRRSLESGEDAELQVTYSTVEGAPVRDHYRLTPQGRLEVYTDGTDDPYSDGKWSFAECYEPR</sequence>
<organism evidence="1 2">
    <name type="scientific">Streptomyces radiopugnans</name>
    <dbReference type="NCBI Taxonomy" id="403935"/>
    <lineage>
        <taxon>Bacteria</taxon>
        <taxon>Bacillati</taxon>
        <taxon>Actinomycetota</taxon>
        <taxon>Actinomycetes</taxon>
        <taxon>Kitasatosporales</taxon>
        <taxon>Streptomycetaceae</taxon>
        <taxon>Streptomyces</taxon>
    </lineage>
</organism>
<gene>
    <name evidence="1" type="ORF">SAMN05216481_11467</name>
</gene>